<feature type="region of interest" description="Disordered" evidence="1">
    <location>
        <begin position="1"/>
        <end position="142"/>
    </location>
</feature>
<dbReference type="Proteomes" id="UP000719766">
    <property type="component" value="Unassembled WGS sequence"/>
</dbReference>
<comment type="caution">
    <text evidence="2">The sequence shown here is derived from an EMBL/GenBank/DDBJ whole genome shotgun (WGS) entry which is preliminary data.</text>
</comment>
<feature type="compositionally biased region" description="Gly residues" evidence="1">
    <location>
        <begin position="1"/>
        <end position="11"/>
    </location>
</feature>
<dbReference type="RefSeq" id="XP_041158910.1">
    <property type="nucleotide sequence ID" value="XM_041300269.1"/>
</dbReference>
<evidence type="ECO:0000313" key="3">
    <source>
        <dbReference type="Proteomes" id="UP000719766"/>
    </source>
</evidence>
<dbReference type="AlphaFoldDB" id="A0A9P7DGT0"/>
<evidence type="ECO:0000313" key="2">
    <source>
        <dbReference type="EMBL" id="KAG1792273.1"/>
    </source>
</evidence>
<keyword evidence="3" id="KW-1185">Reference proteome</keyword>
<feature type="compositionally biased region" description="Acidic residues" evidence="1">
    <location>
        <begin position="44"/>
        <end position="58"/>
    </location>
</feature>
<feature type="compositionally biased region" description="Acidic residues" evidence="1">
    <location>
        <begin position="105"/>
        <end position="142"/>
    </location>
</feature>
<name>A0A9P7DGT0_9AGAM</name>
<organism evidence="2 3">
    <name type="scientific">Suillus plorans</name>
    <dbReference type="NCBI Taxonomy" id="116603"/>
    <lineage>
        <taxon>Eukaryota</taxon>
        <taxon>Fungi</taxon>
        <taxon>Dikarya</taxon>
        <taxon>Basidiomycota</taxon>
        <taxon>Agaricomycotina</taxon>
        <taxon>Agaricomycetes</taxon>
        <taxon>Agaricomycetidae</taxon>
        <taxon>Boletales</taxon>
        <taxon>Suillineae</taxon>
        <taxon>Suillaceae</taxon>
        <taxon>Suillus</taxon>
    </lineage>
</organism>
<dbReference type="GeneID" id="64594033"/>
<dbReference type="EMBL" id="JABBWE010000037">
    <property type="protein sequence ID" value="KAG1792273.1"/>
    <property type="molecule type" value="Genomic_DNA"/>
</dbReference>
<feature type="compositionally biased region" description="Basic and acidic residues" evidence="1">
    <location>
        <begin position="24"/>
        <end position="33"/>
    </location>
</feature>
<accession>A0A9P7DGT0</accession>
<gene>
    <name evidence="2" type="ORF">HD556DRAFT_1309350</name>
</gene>
<dbReference type="OrthoDB" id="2693332at2759"/>
<reference evidence="2" key="1">
    <citation type="journal article" date="2020" name="New Phytol.">
        <title>Comparative genomics reveals dynamic genome evolution in host specialist ectomycorrhizal fungi.</title>
        <authorList>
            <person name="Lofgren L.A."/>
            <person name="Nguyen N.H."/>
            <person name="Vilgalys R."/>
            <person name="Ruytinx J."/>
            <person name="Liao H.L."/>
            <person name="Branco S."/>
            <person name="Kuo A."/>
            <person name="LaButti K."/>
            <person name="Lipzen A."/>
            <person name="Andreopoulos W."/>
            <person name="Pangilinan J."/>
            <person name="Riley R."/>
            <person name="Hundley H."/>
            <person name="Na H."/>
            <person name="Barry K."/>
            <person name="Grigoriev I.V."/>
            <person name="Stajich J.E."/>
            <person name="Kennedy P.G."/>
        </authorList>
    </citation>
    <scope>NUCLEOTIDE SEQUENCE</scope>
    <source>
        <strain evidence="2">S12</strain>
    </source>
</reference>
<feature type="compositionally biased region" description="Basic and acidic residues" evidence="1">
    <location>
        <begin position="59"/>
        <end position="81"/>
    </location>
</feature>
<sequence length="142" mass="15631">MLMRFRGGGVGHRTTREATNSFLNDRDPLDIHHASAAVAHSEDEGSNDDESDLMDDEEGLARGKAMELDEGDKSDLDHYDDYGYSGVQQEVEEDEDKDEDRCSEDGDGVDATEGDGDDEIDDELGAEDGEDSDEELEGFSEF</sequence>
<protein>
    <submittedName>
        <fullName evidence="2">Uncharacterized protein</fullName>
    </submittedName>
</protein>
<evidence type="ECO:0000256" key="1">
    <source>
        <dbReference type="SAM" id="MobiDB-lite"/>
    </source>
</evidence>
<proteinExistence type="predicted"/>